<accession>A0AAP0CLG9</accession>
<evidence type="ECO:0000256" key="2">
    <source>
        <dbReference type="ARBA" id="ARBA00022771"/>
    </source>
</evidence>
<dbReference type="GO" id="GO:0005634">
    <property type="term" value="C:nucleus"/>
    <property type="evidence" value="ECO:0007669"/>
    <property type="project" value="TreeGrafter"/>
</dbReference>
<evidence type="ECO:0000313" key="6">
    <source>
        <dbReference type="EMBL" id="KAK9055538.1"/>
    </source>
</evidence>
<dbReference type="EMBL" id="JBCNJP010000025">
    <property type="protein sequence ID" value="KAK9055538.1"/>
    <property type="molecule type" value="Genomic_DNA"/>
</dbReference>
<keyword evidence="7" id="KW-1185">Reference proteome</keyword>
<dbReference type="InterPro" id="IPR001841">
    <property type="entry name" value="Znf_RING"/>
</dbReference>
<dbReference type="SUPFAM" id="SSF57850">
    <property type="entry name" value="RING/U-box"/>
    <property type="match status" value="1"/>
</dbReference>
<dbReference type="GO" id="GO:0008270">
    <property type="term" value="F:zinc ion binding"/>
    <property type="evidence" value="ECO:0007669"/>
    <property type="project" value="UniProtKB-KW"/>
</dbReference>
<gene>
    <name evidence="6" type="ORF">SSX86_026622</name>
</gene>
<dbReference type="PANTHER" id="PTHR45931">
    <property type="entry name" value="SI:CH211-59O9.10"/>
    <property type="match status" value="1"/>
</dbReference>
<proteinExistence type="predicted"/>
<reference evidence="6 7" key="1">
    <citation type="submission" date="2024-04" db="EMBL/GenBank/DDBJ databases">
        <title>The reference genome of an endangered Asteraceae, Deinandra increscens subsp. villosa, native to the Central Coast of California.</title>
        <authorList>
            <person name="Guilliams M."/>
            <person name="Hasenstab-Lehman K."/>
            <person name="Meyer R."/>
            <person name="Mcevoy S."/>
        </authorList>
    </citation>
    <scope>NUCLEOTIDE SEQUENCE [LARGE SCALE GENOMIC DNA]</scope>
    <source>
        <tissue evidence="6">Leaf</tissue>
    </source>
</reference>
<dbReference type="Pfam" id="PF13639">
    <property type="entry name" value="zf-RING_2"/>
    <property type="match status" value="1"/>
</dbReference>
<evidence type="ECO:0000256" key="1">
    <source>
        <dbReference type="ARBA" id="ARBA00022723"/>
    </source>
</evidence>
<dbReference type="Gene3D" id="3.30.40.10">
    <property type="entry name" value="Zinc/RING finger domain, C3HC4 (zinc finger)"/>
    <property type="match status" value="1"/>
</dbReference>
<sequence length="185" mass="21821">MTFIFTNAKYGGPLDRIVDLTPMDNKTQSVKFTHYDEQGIRTLLTEYDYRIVRLLFTSNNGSVVSSRFLEYTEDGKPEEYVMPEEDHIQSLWFAEFVLWCESLLNRSPKIIETAMKISRYVKEEEDDDDMDADMTCAICLEEYEVDDMIGTLLECKHNYHEKCIKKWVNNHDLCPICRSIVFYFS</sequence>
<protein>
    <recommendedName>
        <fullName evidence="5">RING-type domain-containing protein</fullName>
    </recommendedName>
</protein>
<keyword evidence="1" id="KW-0479">Metal-binding</keyword>
<name>A0AAP0CLG9_9ASTR</name>
<dbReference type="SMART" id="SM00184">
    <property type="entry name" value="RING"/>
    <property type="match status" value="1"/>
</dbReference>
<keyword evidence="2 4" id="KW-0863">Zinc-finger</keyword>
<keyword evidence="3" id="KW-0862">Zinc</keyword>
<dbReference type="GO" id="GO:0061630">
    <property type="term" value="F:ubiquitin protein ligase activity"/>
    <property type="evidence" value="ECO:0007669"/>
    <property type="project" value="TreeGrafter"/>
</dbReference>
<evidence type="ECO:0000256" key="4">
    <source>
        <dbReference type="PROSITE-ProRule" id="PRU00175"/>
    </source>
</evidence>
<dbReference type="Proteomes" id="UP001408789">
    <property type="component" value="Unassembled WGS sequence"/>
</dbReference>
<evidence type="ECO:0000256" key="3">
    <source>
        <dbReference type="ARBA" id="ARBA00022833"/>
    </source>
</evidence>
<dbReference type="InterPro" id="IPR051834">
    <property type="entry name" value="RING_finger_E3_ligase"/>
</dbReference>
<organism evidence="6 7">
    <name type="scientific">Deinandra increscens subsp. villosa</name>
    <dbReference type="NCBI Taxonomy" id="3103831"/>
    <lineage>
        <taxon>Eukaryota</taxon>
        <taxon>Viridiplantae</taxon>
        <taxon>Streptophyta</taxon>
        <taxon>Embryophyta</taxon>
        <taxon>Tracheophyta</taxon>
        <taxon>Spermatophyta</taxon>
        <taxon>Magnoliopsida</taxon>
        <taxon>eudicotyledons</taxon>
        <taxon>Gunneridae</taxon>
        <taxon>Pentapetalae</taxon>
        <taxon>asterids</taxon>
        <taxon>campanulids</taxon>
        <taxon>Asterales</taxon>
        <taxon>Asteraceae</taxon>
        <taxon>Asteroideae</taxon>
        <taxon>Heliantheae alliance</taxon>
        <taxon>Madieae</taxon>
        <taxon>Madiinae</taxon>
        <taxon>Deinandra</taxon>
    </lineage>
</organism>
<dbReference type="GO" id="GO:0006511">
    <property type="term" value="P:ubiquitin-dependent protein catabolic process"/>
    <property type="evidence" value="ECO:0007669"/>
    <property type="project" value="TreeGrafter"/>
</dbReference>
<evidence type="ECO:0000259" key="5">
    <source>
        <dbReference type="PROSITE" id="PS50089"/>
    </source>
</evidence>
<dbReference type="PANTHER" id="PTHR45931:SF3">
    <property type="entry name" value="RING ZINC FINGER-CONTAINING PROTEIN"/>
    <property type="match status" value="1"/>
</dbReference>
<evidence type="ECO:0000313" key="7">
    <source>
        <dbReference type="Proteomes" id="UP001408789"/>
    </source>
</evidence>
<dbReference type="InterPro" id="IPR013083">
    <property type="entry name" value="Znf_RING/FYVE/PHD"/>
</dbReference>
<dbReference type="PROSITE" id="PS50089">
    <property type="entry name" value="ZF_RING_2"/>
    <property type="match status" value="1"/>
</dbReference>
<dbReference type="AlphaFoldDB" id="A0AAP0CLG9"/>
<comment type="caution">
    <text evidence="6">The sequence shown here is derived from an EMBL/GenBank/DDBJ whole genome shotgun (WGS) entry which is preliminary data.</text>
</comment>
<feature type="domain" description="RING-type" evidence="5">
    <location>
        <begin position="136"/>
        <end position="178"/>
    </location>
</feature>